<evidence type="ECO:0000256" key="3">
    <source>
        <dbReference type="ARBA" id="ARBA00022691"/>
    </source>
</evidence>
<evidence type="ECO:0000259" key="4">
    <source>
        <dbReference type="PROSITE" id="PS50123"/>
    </source>
</evidence>
<dbReference type="SUPFAM" id="SSF53335">
    <property type="entry name" value="S-adenosyl-L-methionine-dependent methyltransferases"/>
    <property type="match status" value="1"/>
</dbReference>
<feature type="domain" description="CheR-type methyltransferase" evidence="4">
    <location>
        <begin position="1"/>
        <end position="173"/>
    </location>
</feature>
<organism evidence="5 6">
    <name type="scientific">Piscirickettsia litoralis</name>
    <dbReference type="NCBI Taxonomy" id="1891921"/>
    <lineage>
        <taxon>Bacteria</taxon>
        <taxon>Pseudomonadati</taxon>
        <taxon>Pseudomonadota</taxon>
        <taxon>Gammaproteobacteria</taxon>
        <taxon>Thiotrichales</taxon>
        <taxon>Piscirickettsiaceae</taxon>
        <taxon>Piscirickettsia</taxon>
    </lineage>
</organism>
<evidence type="ECO:0000256" key="2">
    <source>
        <dbReference type="ARBA" id="ARBA00022679"/>
    </source>
</evidence>
<evidence type="ECO:0000313" key="5">
    <source>
        <dbReference type="EMBL" id="ODN42111.1"/>
    </source>
</evidence>
<keyword evidence="1" id="KW-0489">Methyltransferase</keyword>
<dbReference type="InterPro" id="IPR050903">
    <property type="entry name" value="Bact_Chemotaxis_MeTrfase"/>
</dbReference>
<dbReference type="EMBL" id="MDTU01000001">
    <property type="protein sequence ID" value="ODN42111.1"/>
    <property type="molecule type" value="Genomic_DNA"/>
</dbReference>
<keyword evidence="6" id="KW-1185">Reference proteome</keyword>
<keyword evidence="3" id="KW-0949">S-adenosyl-L-methionine</keyword>
<protein>
    <recommendedName>
        <fullName evidence="4">CheR-type methyltransferase domain-containing protein</fullName>
    </recommendedName>
</protein>
<comment type="caution">
    <text evidence="5">The sequence shown here is derived from an EMBL/GenBank/DDBJ whole genome shotgun (WGS) entry which is preliminary data.</text>
</comment>
<dbReference type="PRINTS" id="PR00996">
    <property type="entry name" value="CHERMTFRASE"/>
</dbReference>
<dbReference type="InterPro" id="IPR000780">
    <property type="entry name" value="CheR_MeTrfase"/>
</dbReference>
<dbReference type="RefSeq" id="WP_069311910.1">
    <property type="nucleotide sequence ID" value="NZ_MDTU01000001.1"/>
</dbReference>
<dbReference type="InterPro" id="IPR029063">
    <property type="entry name" value="SAM-dependent_MTases_sf"/>
</dbReference>
<dbReference type="SMART" id="SM00138">
    <property type="entry name" value="MeTrc"/>
    <property type="match status" value="1"/>
</dbReference>
<keyword evidence="2" id="KW-0808">Transferase</keyword>
<accession>A0ABX3A397</accession>
<dbReference type="PANTHER" id="PTHR24422:SF19">
    <property type="entry name" value="CHEMOTAXIS PROTEIN METHYLTRANSFERASE"/>
    <property type="match status" value="1"/>
</dbReference>
<gene>
    <name evidence="5" type="ORF">BGC07_03055</name>
</gene>
<evidence type="ECO:0000256" key="1">
    <source>
        <dbReference type="ARBA" id="ARBA00022603"/>
    </source>
</evidence>
<proteinExistence type="predicted"/>
<name>A0ABX3A397_9GAMM</name>
<evidence type="ECO:0000313" key="6">
    <source>
        <dbReference type="Proteomes" id="UP000094329"/>
    </source>
</evidence>
<dbReference type="Pfam" id="PF01739">
    <property type="entry name" value="CheR"/>
    <property type="match status" value="1"/>
</dbReference>
<dbReference type="PROSITE" id="PS50123">
    <property type="entry name" value="CHER"/>
    <property type="match status" value="1"/>
</dbReference>
<dbReference type="PANTHER" id="PTHR24422">
    <property type="entry name" value="CHEMOTAXIS PROTEIN METHYLTRANSFERASE"/>
    <property type="match status" value="1"/>
</dbReference>
<reference evidence="5 6" key="1">
    <citation type="submission" date="2016-08" db="EMBL/GenBank/DDBJ databases">
        <title>Draft genome sequence of Candidatus Piscirickettsia litoralis, from seawater.</title>
        <authorList>
            <person name="Wan X."/>
            <person name="Lee A.J."/>
            <person name="Hou S."/>
            <person name="Donachie S.P."/>
        </authorList>
    </citation>
    <scope>NUCLEOTIDE SEQUENCE [LARGE SCALE GENOMIC DNA]</scope>
    <source>
        <strain evidence="5 6">Y2</strain>
    </source>
</reference>
<sequence length="173" mass="20304">MTKKCIRIWSAACSTGEEAYSIGMSVLDYFYMKYNFDAKITASDIDHKVLSHAQKGVYLLDKASDIYEEYLRRWWLKGTDLHMYHMRAKRELKEIIHFKKLNLLGSCMFEEKFDVIFCRNVLFYFKEKDQKKAQAMLARNLKVGGYLIFGHAEKFYPMEGLVNVSTGVYNKVS</sequence>
<dbReference type="Proteomes" id="UP000094329">
    <property type="component" value="Unassembled WGS sequence"/>
</dbReference>
<dbReference type="Gene3D" id="3.40.50.150">
    <property type="entry name" value="Vaccinia Virus protein VP39"/>
    <property type="match status" value="1"/>
</dbReference>
<dbReference type="InterPro" id="IPR022642">
    <property type="entry name" value="CheR_C"/>
</dbReference>